<dbReference type="OMA" id="NLFCTPM"/>
<evidence type="ECO:0000256" key="3">
    <source>
        <dbReference type="ARBA" id="ARBA00009516"/>
    </source>
</evidence>
<dbReference type="Proteomes" id="UP000008743">
    <property type="component" value="Unassembled WGS sequence"/>
</dbReference>
<feature type="domain" description="Phosphoribosyltransferase" evidence="10">
    <location>
        <begin position="22"/>
        <end position="226"/>
    </location>
</feature>
<comment type="pathway">
    <text evidence="2">Pyrimidine metabolism; UMP biosynthesis via salvage pathway; UMP from uracil: step 1/1.</text>
</comment>
<keyword evidence="7 11" id="KW-0808">Transferase</keyword>
<dbReference type="RefSeq" id="XP_004346773.1">
    <property type="nucleotide sequence ID" value="XM_004346723.2"/>
</dbReference>
<dbReference type="eggNOG" id="KOG4203">
    <property type="taxonomic scope" value="Eukaryota"/>
</dbReference>
<dbReference type="SUPFAM" id="SSF53271">
    <property type="entry name" value="PRTase-like"/>
    <property type="match status" value="1"/>
</dbReference>
<evidence type="ECO:0000313" key="12">
    <source>
        <dbReference type="Proteomes" id="UP000008743"/>
    </source>
</evidence>
<dbReference type="GO" id="GO:0008655">
    <property type="term" value="P:pyrimidine-containing compound salvage"/>
    <property type="evidence" value="ECO:0007669"/>
    <property type="project" value="UniProtKB-ARBA"/>
</dbReference>
<accession>A0A0D2X3K1</accession>
<evidence type="ECO:0000256" key="9">
    <source>
        <dbReference type="ARBA" id="ARBA00023134"/>
    </source>
</evidence>
<reference evidence="12" key="1">
    <citation type="submission" date="2011-02" db="EMBL/GenBank/DDBJ databases">
        <title>The Genome Sequence of Capsaspora owczarzaki ATCC 30864.</title>
        <authorList>
            <person name="Russ C."/>
            <person name="Cuomo C."/>
            <person name="Burger G."/>
            <person name="Gray M.W."/>
            <person name="Holland P.W.H."/>
            <person name="King N."/>
            <person name="Lang F.B.F."/>
            <person name="Roger A.J."/>
            <person name="Ruiz-Trillo I."/>
            <person name="Young S.K."/>
            <person name="Zeng Q."/>
            <person name="Gargeya S."/>
            <person name="Alvarado L."/>
            <person name="Berlin A."/>
            <person name="Chapman S.B."/>
            <person name="Chen Z."/>
            <person name="Freedman E."/>
            <person name="Gellesch M."/>
            <person name="Goldberg J."/>
            <person name="Griggs A."/>
            <person name="Gujja S."/>
            <person name="Heilman E."/>
            <person name="Heiman D."/>
            <person name="Howarth C."/>
            <person name="Mehta T."/>
            <person name="Neiman D."/>
            <person name="Pearson M."/>
            <person name="Roberts A."/>
            <person name="Saif S."/>
            <person name="Shea T."/>
            <person name="Shenoy N."/>
            <person name="Sisk P."/>
            <person name="Stolte C."/>
            <person name="Sykes S."/>
            <person name="White J."/>
            <person name="Yandava C."/>
            <person name="Haas B."/>
            <person name="Nusbaum C."/>
            <person name="Birren B."/>
        </authorList>
    </citation>
    <scope>NUCLEOTIDE SEQUENCE</scope>
    <source>
        <strain evidence="12">ATCC 30864</strain>
    </source>
</reference>
<keyword evidence="6 11" id="KW-0328">Glycosyltransferase</keyword>
<dbReference type="GO" id="GO:0005525">
    <property type="term" value="F:GTP binding"/>
    <property type="evidence" value="ECO:0007669"/>
    <property type="project" value="UniProtKB-KW"/>
</dbReference>
<organism evidence="11 12">
    <name type="scientific">Capsaspora owczarzaki (strain ATCC 30864)</name>
    <dbReference type="NCBI Taxonomy" id="595528"/>
    <lineage>
        <taxon>Eukaryota</taxon>
        <taxon>Filasterea</taxon>
        <taxon>Capsaspora</taxon>
    </lineage>
</organism>
<dbReference type="CDD" id="cd06223">
    <property type="entry name" value="PRTases_typeI"/>
    <property type="match status" value="1"/>
</dbReference>
<proteinExistence type="inferred from homology"/>
<dbReference type="InParanoid" id="A0A0D2X3K1"/>
<dbReference type="FunFam" id="3.40.50.2020:FF:000023">
    <property type="entry name" value="Probable uracil phosphoribosyltransferase"/>
    <property type="match status" value="1"/>
</dbReference>
<evidence type="ECO:0000256" key="2">
    <source>
        <dbReference type="ARBA" id="ARBA00005180"/>
    </source>
</evidence>
<evidence type="ECO:0000256" key="1">
    <source>
        <dbReference type="ARBA" id="ARBA00001946"/>
    </source>
</evidence>
<evidence type="ECO:0000256" key="5">
    <source>
        <dbReference type="ARBA" id="ARBA00022533"/>
    </source>
</evidence>
<dbReference type="AlphaFoldDB" id="A0A0D2X3K1"/>
<keyword evidence="8" id="KW-0547">Nucleotide-binding</keyword>
<evidence type="ECO:0000256" key="7">
    <source>
        <dbReference type="ARBA" id="ARBA00022679"/>
    </source>
</evidence>
<keyword evidence="5" id="KW-0021">Allosteric enzyme</keyword>
<evidence type="ECO:0000256" key="6">
    <source>
        <dbReference type="ARBA" id="ARBA00022676"/>
    </source>
</evidence>
<name>A0A0D2X3K1_CAPO3</name>
<keyword evidence="12" id="KW-1185">Reference proteome</keyword>
<sequence length="255" mass="28372">MSAPSNPATGPYIDPRVTVLPRTVQLTALHTIMRDKETSRNDFIFYSNRLIRLLIEAGLCLLPFEDKAVTTPTGTHFAGKEFSAKLAGVSIMRAGESMEGPLRDVCKMVRIGKILIQRDESSPSKEAKLFYCKLPVDIHERHVILLDPMIATGGSAIKAIEVLRQHGVKEENIIFLNIISCPEGISNVLTACPLVKIVTTWVDDSLNNHKYILPGLGDFGDRYFGTEDDQHGTRERTYSLSSESAFAELMLKEEH</sequence>
<evidence type="ECO:0000256" key="4">
    <source>
        <dbReference type="ARBA" id="ARBA00011894"/>
    </source>
</evidence>
<dbReference type="STRING" id="595528.A0A0D2X3K1"/>
<evidence type="ECO:0000313" key="11">
    <source>
        <dbReference type="EMBL" id="KJE94449.1"/>
    </source>
</evidence>
<dbReference type="Gene3D" id="3.40.50.2020">
    <property type="match status" value="1"/>
</dbReference>
<evidence type="ECO:0000256" key="8">
    <source>
        <dbReference type="ARBA" id="ARBA00022741"/>
    </source>
</evidence>
<dbReference type="EMBL" id="KE346367">
    <property type="protein sequence ID" value="KJE94449.1"/>
    <property type="molecule type" value="Genomic_DNA"/>
</dbReference>
<dbReference type="PhylomeDB" id="A0A0D2X3K1"/>
<dbReference type="OrthoDB" id="106623at2759"/>
<protein>
    <recommendedName>
        <fullName evidence="4">uracil phosphoribosyltransferase</fullName>
        <ecNumber evidence="4">2.4.2.9</ecNumber>
    </recommendedName>
</protein>
<comment type="cofactor">
    <cofactor evidence="1">
        <name>Mg(2+)</name>
        <dbReference type="ChEBI" id="CHEBI:18420"/>
    </cofactor>
</comment>
<keyword evidence="9" id="KW-0342">GTP-binding</keyword>
<dbReference type="InterPro" id="IPR029057">
    <property type="entry name" value="PRTase-like"/>
</dbReference>
<dbReference type="FunCoup" id="A0A0D2X3K1">
    <property type="interactions" value="143"/>
</dbReference>
<dbReference type="GO" id="GO:0004845">
    <property type="term" value="F:uracil phosphoribosyltransferase activity"/>
    <property type="evidence" value="ECO:0007669"/>
    <property type="project" value="UniProtKB-EC"/>
</dbReference>
<gene>
    <name evidence="11" type="ORF">CAOG_005088</name>
</gene>
<dbReference type="EC" id="2.4.2.9" evidence="4"/>
<evidence type="ECO:0000259" key="10">
    <source>
        <dbReference type="Pfam" id="PF14681"/>
    </source>
</evidence>
<comment type="similarity">
    <text evidence="3">Belongs to the UPRTase family.</text>
</comment>
<dbReference type="InterPro" id="IPR000836">
    <property type="entry name" value="PRTase_dom"/>
</dbReference>
<dbReference type="NCBIfam" id="NF001097">
    <property type="entry name" value="PRK00129.1"/>
    <property type="match status" value="1"/>
</dbReference>
<dbReference type="Pfam" id="PF14681">
    <property type="entry name" value="UPRTase"/>
    <property type="match status" value="1"/>
</dbReference>